<sequence>MLAPSRKAALIKSFGMMRKCSRSKKIAYGDPNMNGNTSAQNVLRRPSWAIIRYSGTTVTVAGTINVAM</sequence>
<proteinExistence type="predicted"/>
<name>A0A653EU54_MYCKA</name>
<organism evidence="1">
    <name type="scientific">Mycobacterium kansasii</name>
    <dbReference type="NCBI Taxonomy" id="1768"/>
    <lineage>
        <taxon>Bacteria</taxon>
        <taxon>Bacillati</taxon>
        <taxon>Actinomycetota</taxon>
        <taxon>Actinomycetes</taxon>
        <taxon>Mycobacteriales</taxon>
        <taxon>Mycobacteriaceae</taxon>
        <taxon>Mycobacterium</taxon>
    </lineage>
</organism>
<dbReference type="EMBL" id="LR589298">
    <property type="protein sequence ID" value="VTP01064.1"/>
    <property type="molecule type" value="Genomic_DNA"/>
</dbReference>
<protein>
    <submittedName>
        <fullName evidence="1">Uncharacterized protein</fullName>
    </submittedName>
</protein>
<gene>
    <name evidence="1" type="ORF">BIN_B_02723</name>
</gene>
<accession>A0A653EU54</accession>
<dbReference type="AlphaFoldDB" id="A0A653EU54"/>
<evidence type="ECO:0000313" key="1">
    <source>
        <dbReference type="EMBL" id="VTP01064.1"/>
    </source>
</evidence>
<reference evidence="1" key="1">
    <citation type="submission" date="2019-05" db="EMBL/GenBank/DDBJ databases">
        <authorList>
            <person name="Naeem R."/>
            <person name="Antony C."/>
            <person name="Guan Q."/>
        </authorList>
    </citation>
    <scope>NUCLEOTIDE SEQUENCE</scope>
    <source>
        <strain evidence="1">3</strain>
    </source>
</reference>